<dbReference type="GO" id="GO:0046677">
    <property type="term" value="P:response to antibiotic"/>
    <property type="evidence" value="ECO:0007669"/>
    <property type="project" value="InterPro"/>
</dbReference>
<evidence type="ECO:0000313" key="4">
    <source>
        <dbReference type="EMBL" id="GJD13855.1"/>
    </source>
</evidence>
<dbReference type="RefSeq" id="WP_038443783.1">
    <property type="nucleotide sequence ID" value="NZ_BPPZ01000003.1"/>
</dbReference>
<dbReference type="EMBL" id="QRVT01000003">
    <property type="protein sequence ID" value="RGS64655.1"/>
    <property type="molecule type" value="Genomic_DNA"/>
</dbReference>
<name>A0A076JKG6_BIFAD</name>
<dbReference type="eggNOG" id="COG2367">
    <property type="taxonomic scope" value="Bacteria"/>
</dbReference>
<dbReference type="InterPro" id="IPR012338">
    <property type="entry name" value="Beta-lactam/transpept-like"/>
</dbReference>
<dbReference type="AlphaFoldDB" id="A0A076JKG6"/>
<organism evidence="6 8">
    <name type="scientific">Bifidobacterium adolescentis</name>
    <dbReference type="NCBI Taxonomy" id="1680"/>
    <lineage>
        <taxon>Bacteria</taxon>
        <taxon>Bacillati</taxon>
        <taxon>Actinomycetota</taxon>
        <taxon>Actinomycetes</taxon>
        <taxon>Bifidobacteriales</taxon>
        <taxon>Bifidobacteriaceae</taxon>
        <taxon>Bifidobacterium</taxon>
    </lineage>
</organism>
<evidence type="ECO:0000313" key="7">
    <source>
        <dbReference type="Proteomes" id="UP000175684"/>
    </source>
</evidence>
<evidence type="ECO:0000313" key="6">
    <source>
        <dbReference type="EMBL" id="RGS64655.1"/>
    </source>
</evidence>
<dbReference type="InterPro" id="IPR000871">
    <property type="entry name" value="Beta-lactam_class-A"/>
</dbReference>
<reference evidence="6 8" key="2">
    <citation type="submission" date="2018-08" db="EMBL/GenBank/DDBJ databases">
        <title>A genome reference for cultivated species of the human gut microbiota.</title>
        <authorList>
            <person name="Zou Y."/>
            <person name="Xue W."/>
            <person name="Luo G."/>
        </authorList>
    </citation>
    <scope>NUCLEOTIDE SEQUENCE [LARGE SCALE GENOMIC DNA]</scope>
    <source>
        <strain evidence="6 8">AF21-27</strain>
    </source>
</reference>
<dbReference type="EMBL" id="BPPZ01000003">
    <property type="protein sequence ID" value="GJD13855.1"/>
    <property type="molecule type" value="Genomic_DNA"/>
</dbReference>
<dbReference type="SUPFAM" id="SSF56601">
    <property type="entry name" value="beta-lactamase/transpeptidase-like"/>
    <property type="match status" value="1"/>
</dbReference>
<keyword evidence="2" id="KW-0472">Membrane</keyword>
<dbReference type="Proteomes" id="UP000285462">
    <property type="component" value="Unassembled WGS sequence"/>
</dbReference>
<evidence type="ECO:0000313" key="5">
    <source>
        <dbReference type="EMBL" id="OFA36195.1"/>
    </source>
</evidence>
<accession>A0A076JKG6</accession>
<protein>
    <submittedName>
        <fullName evidence="6">Serine hydrolase</fullName>
    </submittedName>
</protein>
<feature type="transmembrane region" description="Helical" evidence="2">
    <location>
        <begin position="12"/>
        <end position="37"/>
    </location>
</feature>
<reference evidence="5 7" key="1">
    <citation type="submission" date="2016-07" db="EMBL/GenBank/DDBJ databases">
        <title>Draft Genome Sequence of Bifidobacterium adolescentis strain Km 4.</title>
        <authorList>
            <person name="Danilenko V.N."/>
        </authorList>
    </citation>
    <scope>NUCLEOTIDE SEQUENCE [LARGE SCALE GENOMIC DNA]</scope>
    <source>
        <strain evidence="5 7">Km 4</strain>
    </source>
</reference>
<evidence type="ECO:0000256" key="1">
    <source>
        <dbReference type="SAM" id="MobiDB-lite"/>
    </source>
</evidence>
<dbReference type="Gene3D" id="3.40.710.10">
    <property type="entry name" value="DD-peptidase/beta-lactamase superfamily"/>
    <property type="match status" value="1"/>
</dbReference>
<evidence type="ECO:0000259" key="3">
    <source>
        <dbReference type="Pfam" id="PF13354"/>
    </source>
</evidence>
<proteinExistence type="predicted"/>
<gene>
    <name evidence="5" type="ORF">BBK15_02685</name>
    <name evidence="4" type="ORF">BIFAD42_08390</name>
    <name evidence="6" type="ORF">DWX79_06375</name>
</gene>
<keyword evidence="2" id="KW-0812">Transmembrane</keyword>
<dbReference type="InterPro" id="IPR045155">
    <property type="entry name" value="Beta-lactam_cat"/>
</dbReference>
<dbReference type="EMBL" id="MAXD01000001">
    <property type="protein sequence ID" value="OFA36195.1"/>
    <property type="molecule type" value="Genomic_DNA"/>
</dbReference>
<keyword evidence="6" id="KW-0378">Hydrolase</keyword>
<dbReference type="PROSITE" id="PS51257">
    <property type="entry name" value="PROKAR_LIPOPROTEIN"/>
    <property type="match status" value="1"/>
</dbReference>
<feature type="compositionally biased region" description="Polar residues" evidence="1">
    <location>
        <begin position="64"/>
        <end position="76"/>
    </location>
</feature>
<comment type="caution">
    <text evidence="6">The sequence shown here is derived from an EMBL/GenBank/DDBJ whole genome shotgun (WGS) entry which is preliminary data.</text>
</comment>
<dbReference type="Proteomes" id="UP000886943">
    <property type="component" value="Unassembled WGS sequence"/>
</dbReference>
<feature type="region of interest" description="Disordered" evidence="1">
    <location>
        <begin position="48"/>
        <end position="76"/>
    </location>
</feature>
<dbReference type="PANTHER" id="PTHR35333:SF3">
    <property type="entry name" value="BETA-LACTAMASE-TYPE TRANSPEPTIDASE FOLD CONTAINING PROTEIN"/>
    <property type="match status" value="1"/>
</dbReference>
<dbReference type="PANTHER" id="PTHR35333">
    <property type="entry name" value="BETA-LACTAMASE"/>
    <property type="match status" value="1"/>
</dbReference>
<feature type="domain" description="Beta-lactamase class A catalytic" evidence="3">
    <location>
        <begin position="127"/>
        <end position="325"/>
    </location>
</feature>
<evidence type="ECO:0000313" key="8">
    <source>
        <dbReference type="Proteomes" id="UP000285462"/>
    </source>
</evidence>
<dbReference type="GO" id="GO:0030655">
    <property type="term" value="P:beta-lactam antibiotic catabolic process"/>
    <property type="evidence" value="ECO:0007669"/>
    <property type="project" value="InterPro"/>
</dbReference>
<feature type="compositionally biased region" description="Low complexity" evidence="1">
    <location>
        <begin position="48"/>
        <end position="63"/>
    </location>
</feature>
<dbReference type="Pfam" id="PF13354">
    <property type="entry name" value="Beta-lactamase2"/>
    <property type="match status" value="1"/>
</dbReference>
<dbReference type="OrthoDB" id="3239259at2"/>
<evidence type="ECO:0000256" key="2">
    <source>
        <dbReference type="SAM" id="Phobius"/>
    </source>
</evidence>
<dbReference type="KEGG" id="badl:BADO_0048"/>
<dbReference type="GO" id="GO:0008800">
    <property type="term" value="F:beta-lactamase activity"/>
    <property type="evidence" value="ECO:0007669"/>
    <property type="project" value="InterPro"/>
</dbReference>
<keyword evidence="2" id="KW-1133">Transmembrane helix</keyword>
<dbReference type="Proteomes" id="UP000175684">
    <property type="component" value="Unassembled WGS sequence"/>
</dbReference>
<reference evidence="4" key="3">
    <citation type="submission" date="2021-08" db="EMBL/GenBank/DDBJ databases">
        <title>Draft genome sequence of the GABA producer Bifidobacterium adolescentis 4-2, isolated from healthy human feces.</title>
        <authorList>
            <person name="Altaib H."/>
            <person name="Niwa R."/>
            <person name="Abe M."/>
            <person name="Suzuki T."/>
        </authorList>
    </citation>
    <scope>NUCLEOTIDE SEQUENCE</scope>
    <source>
        <strain evidence="4">4-2</strain>
    </source>
</reference>
<sequence length="351" mass="36472">MNFGKHVKRKALYCCSVSVVGLLIACLIGFAMGVGLVDVHLEEEAHAAASSGTSSETSSTSGALKQNSAPQSQTQAVSSPTQVALDGISAVEGSATITTQGFTLSADSQAAVQSQIATFEADGYTASFVLADITTGRTIAYNADAQIYSASSAEAPYLISLFSTGTVDLNSVAQSADAQSATVHQKVDAVLRNSDNASYDWLYKTYGLDCFNTWAEQAGAASRMGDRGGYLFTSARDMAKLWTAGYGFLFAGQTAGVQNITPESLQWLSGDMTNSLNSCIHAALGDADTVYTKAGWINGEGGLYALNDAGLVMSQSGTYVLAVLTNACGRNDLLTSLIGTLDAVHSGDMRG</sequence>